<reference evidence="1" key="1">
    <citation type="submission" date="2014-09" db="EMBL/GenBank/DDBJ databases">
        <authorList>
            <person name="Magalhaes I.L.F."/>
            <person name="Oliveira U."/>
            <person name="Santos F.R."/>
            <person name="Vidigal T.H.D.A."/>
            <person name="Brescovit A.D."/>
            <person name="Santos A.J."/>
        </authorList>
    </citation>
    <scope>NUCLEOTIDE SEQUENCE</scope>
    <source>
        <tissue evidence="1">Shoot tissue taken approximately 20 cm above the soil surface</tissue>
    </source>
</reference>
<proteinExistence type="predicted"/>
<evidence type="ECO:0000313" key="1">
    <source>
        <dbReference type="EMBL" id="JAD50933.1"/>
    </source>
</evidence>
<dbReference type="EMBL" id="GBRH01246962">
    <property type="protein sequence ID" value="JAD50933.1"/>
    <property type="molecule type" value="Transcribed_RNA"/>
</dbReference>
<reference evidence="1" key="2">
    <citation type="journal article" date="2015" name="Data Brief">
        <title>Shoot transcriptome of the giant reed, Arundo donax.</title>
        <authorList>
            <person name="Barrero R.A."/>
            <person name="Guerrero F.D."/>
            <person name="Moolhuijzen P."/>
            <person name="Goolsby J.A."/>
            <person name="Tidwell J."/>
            <person name="Bellgard S.E."/>
            <person name="Bellgard M.I."/>
        </authorList>
    </citation>
    <scope>NUCLEOTIDE SEQUENCE</scope>
    <source>
        <tissue evidence="1">Shoot tissue taken approximately 20 cm above the soil surface</tissue>
    </source>
</reference>
<dbReference type="AlphaFoldDB" id="A0A0A9AM18"/>
<protein>
    <submittedName>
        <fullName evidence="1">Uncharacterized protein</fullName>
    </submittedName>
</protein>
<sequence>MSVKKNLPDFEFVYESYGCFKEGTRNQGLVATDSQTKCKPRAI</sequence>
<organism evidence="1">
    <name type="scientific">Arundo donax</name>
    <name type="common">Giant reed</name>
    <name type="synonym">Donax arundinaceus</name>
    <dbReference type="NCBI Taxonomy" id="35708"/>
    <lineage>
        <taxon>Eukaryota</taxon>
        <taxon>Viridiplantae</taxon>
        <taxon>Streptophyta</taxon>
        <taxon>Embryophyta</taxon>
        <taxon>Tracheophyta</taxon>
        <taxon>Spermatophyta</taxon>
        <taxon>Magnoliopsida</taxon>
        <taxon>Liliopsida</taxon>
        <taxon>Poales</taxon>
        <taxon>Poaceae</taxon>
        <taxon>PACMAD clade</taxon>
        <taxon>Arundinoideae</taxon>
        <taxon>Arundineae</taxon>
        <taxon>Arundo</taxon>
    </lineage>
</organism>
<accession>A0A0A9AM18</accession>
<name>A0A0A9AM18_ARUDO</name>